<feature type="transmembrane region" description="Helical" evidence="1">
    <location>
        <begin position="53"/>
        <end position="72"/>
    </location>
</feature>
<name>A0A0M0JMG6_9EUKA</name>
<reference evidence="3" key="1">
    <citation type="journal article" date="2015" name="PLoS Genet.">
        <title>Genome Sequence and Transcriptome Analyses of Chrysochromulina tobin: Metabolic Tools for Enhanced Algal Fitness in the Prominent Order Prymnesiales (Haptophyceae).</title>
        <authorList>
            <person name="Hovde B.T."/>
            <person name="Deodato C.R."/>
            <person name="Hunsperger H.M."/>
            <person name="Ryken S.A."/>
            <person name="Yost W."/>
            <person name="Jha R.K."/>
            <person name="Patterson J."/>
            <person name="Monnat R.J. Jr."/>
            <person name="Barlow S.B."/>
            <person name="Starkenburg S.R."/>
            <person name="Cattolico R.A."/>
        </authorList>
    </citation>
    <scope>NUCLEOTIDE SEQUENCE</scope>
    <source>
        <strain evidence="3">CCMP291</strain>
    </source>
</reference>
<organism evidence="2 3">
    <name type="scientific">Chrysochromulina tobinii</name>
    <dbReference type="NCBI Taxonomy" id="1460289"/>
    <lineage>
        <taxon>Eukaryota</taxon>
        <taxon>Haptista</taxon>
        <taxon>Haptophyta</taxon>
        <taxon>Prymnesiophyceae</taxon>
        <taxon>Prymnesiales</taxon>
        <taxon>Chrysochromulinaceae</taxon>
        <taxon>Chrysochromulina</taxon>
    </lineage>
</organism>
<evidence type="ECO:0000256" key="1">
    <source>
        <dbReference type="SAM" id="Phobius"/>
    </source>
</evidence>
<keyword evidence="1" id="KW-0472">Membrane</keyword>
<sequence>MLLTSNVSSPPPAPLALDAATFFGVLALAAATVSLALTSLSLPNASFLQQIQFADALGGQAAVLCLAAYTFVMARCGVRLHHLLLSMPVLALLLLPSSPSRLSLTWQLQSCVRLGRQATDKIRIVPERKLLFCAIEKNANTAFEDLLCSLTYEHYPFWVRWVFSTWRTWANFELQCFWGATFPPNQGVSLSAAYAALRHEEPGWVSAVFVRDPLERFLSGWLSKCTNDHDLDREVCTKVFGSPDASLAHAVAVINATVGDVGPGLAEDHFRLQSAFCSGAVGSQGFDRYYLLDSATSRANVADMLSAVGITEPAEATAAFDYHFKPPPRQLTASKRADVGVDGPLFAHATGAHTLVEQYFSDPALVKAVLHHYAVDYRNLAQVLRVPPWAAEAVGEAYLRQLGLLHSF</sequence>
<dbReference type="EMBL" id="JWZX01002683">
    <property type="protein sequence ID" value="KOO27690.1"/>
    <property type="molecule type" value="Genomic_DNA"/>
</dbReference>
<dbReference type="GO" id="GO:0016020">
    <property type="term" value="C:membrane"/>
    <property type="evidence" value="ECO:0007669"/>
    <property type="project" value="InterPro"/>
</dbReference>
<keyword evidence="1" id="KW-0812">Transmembrane</keyword>
<protein>
    <recommendedName>
        <fullName evidence="4">Sulfotransferase</fullName>
    </recommendedName>
</protein>
<dbReference type="AlphaFoldDB" id="A0A0M0JMG6"/>
<dbReference type="Proteomes" id="UP000037460">
    <property type="component" value="Unassembled WGS sequence"/>
</dbReference>
<evidence type="ECO:0000313" key="2">
    <source>
        <dbReference type="EMBL" id="KOO27690.1"/>
    </source>
</evidence>
<accession>A0A0M0JMG6</accession>
<gene>
    <name evidence="2" type="ORF">Ctob_012833</name>
</gene>
<dbReference type="OrthoDB" id="408912at2759"/>
<evidence type="ECO:0008006" key="4">
    <source>
        <dbReference type="Google" id="ProtNLM"/>
    </source>
</evidence>
<dbReference type="InterPro" id="IPR005331">
    <property type="entry name" value="Sulfotransferase"/>
</dbReference>
<dbReference type="GO" id="GO:0008146">
    <property type="term" value="F:sulfotransferase activity"/>
    <property type="evidence" value="ECO:0007669"/>
    <property type="project" value="InterPro"/>
</dbReference>
<keyword evidence="3" id="KW-1185">Reference proteome</keyword>
<dbReference type="Pfam" id="PF03567">
    <property type="entry name" value="Sulfotransfer_2"/>
    <property type="match status" value="1"/>
</dbReference>
<proteinExistence type="predicted"/>
<evidence type="ECO:0000313" key="3">
    <source>
        <dbReference type="Proteomes" id="UP000037460"/>
    </source>
</evidence>
<comment type="caution">
    <text evidence="2">The sequence shown here is derived from an EMBL/GenBank/DDBJ whole genome shotgun (WGS) entry which is preliminary data.</text>
</comment>
<feature type="transmembrane region" description="Helical" evidence="1">
    <location>
        <begin position="20"/>
        <end position="41"/>
    </location>
</feature>
<keyword evidence="1" id="KW-1133">Transmembrane helix</keyword>